<dbReference type="InterPro" id="IPR027417">
    <property type="entry name" value="P-loop_NTPase"/>
</dbReference>
<comment type="caution">
    <text evidence="5">The sequence shown here is derived from an EMBL/GenBank/DDBJ whole genome shotgun (WGS) entry which is preliminary data.</text>
</comment>
<dbReference type="AlphaFoldDB" id="A0A2S7UQQ8"/>
<sequence length="186" mass="20961">MLTCFSIVKRYGSKPIINNFSHDFTTNNTKVIGPNGSGKSTLLRLLAGLEMPTKGKINSSAPLTELISISSDSITPPEFLSTAEVTELFQRYSHFDNTYYQNVIKQLDLGEFEHKKFAKLSSGTKKKFSVLWALSQHSEILILDEPFASLDQDSQSVFKKIIQADDRKLIFVDHENILDFDDSVHV</sequence>
<organism evidence="5 6">
    <name type="scientific">Psychrosphaera saromensis</name>
    <dbReference type="NCBI Taxonomy" id="716813"/>
    <lineage>
        <taxon>Bacteria</taxon>
        <taxon>Pseudomonadati</taxon>
        <taxon>Pseudomonadota</taxon>
        <taxon>Gammaproteobacteria</taxon>
        <taxon>Alteromonadales</taxon>
        <taxon>Pseudoalteromonadaceae</taxon>
        <taxon>Psychrosphaera</taxon>
    </lineage>
</organism>
<dbReference type="SMART" id="SM00382">
    <property type="entry name" value="AAA"/>
    <property type="match status" value="1"/>
</dbReference>
<keyword evidence="3" id="KW-0067">ATP-binding</keyword>
<dbReference type="GO" id="GO:0016887">
    <property type="term" value="F:ATP hydrolysis activity"/>
    <property type="evidence" value="ECO:0007669"/>
    <property type="project" value="InterPro"/>
</dbReference>
<dbReference type="InterPro" id="IPR051782">
    <property type="entry name" value="ABC_Transporter_VariousFunc"/>
</dbReference>
<dbReference type="EMBL" id="MSCH01000003">
    <property type="protein sequence ID" value="PQJ52263.1"/>
    <property type="molecule type" value="Genomic_DNA"/>
</dbReference>
<dbReference type="InterPro" id="IPR003439">
    <property type="entry name" value="ABC_transporter-like_ATP-bd"/>
</dbReference>
<accession>A0A2S7UQQ8</accession>
<dbReference type="RefSeq" id="WP_105050720.1">
    <property type="nucleotide sequence ID" value="NZ_BMYG01000005.1"/>
</dbReference>
<evidence type="ECO:0000313" key="5">
    <source>
        <dbReference type="EMBL" id="PQJ52263.1"/>
    </source>
</evidence>
<dbReference type="SUPFAM" id="SSF52540">
    <property type="entry name" value="P-loop containing nucleoside triphosphate hydrolases"/>
    <property type="match status" value="1"/>
</dbReference>
<dbReference type="GO" id="GO:0005524">
    <property type="term" value="F:ATP binding"/>
    <property type="evidence" value="ECO:0007669"/>
    <property type="project" value="UniProtKB-KW"/>
</dbReference>
<reference evidence="5 6" key="1">
    <citation type="submission" date="2016-12" db="EMBL/GenBank/DDBJ databases">
        <title>Diversity of luminous bacteria.</title>
        <authorList>
            <person name="Yoshizawa S."/>
            <person name="Kogure K."/>
        </authorList>
    </citation>
    <scope>NUCLEOTIDE SEQUENCE [LARGE SCALE GENOMIC DNA]</scope>
    <source>
        <strain evidence="5 6">SA4-48</strain>
    </source>
</reference>
<evidence type="ECO:0000256" key="2">
    <source>
        <dbReference type="ARBA" id="ARBA00022741"/>
    </source>
</evidence>
<keyword evidence="2" id="KW-0547">Nucleotide-binding</keyword>
<gene>
    <name evidence="5" type="ORF">BTO11_00385</name>
</gene>
<dbReference type="Gene3D" id="3.40.50.300">
    <property type="entry name" value="P-loop containing nucleotide triphosphate hydrolases"/>
    <property type="match status" value="1"/>
</dbReference>
<evidence type="ECO:0000256" key="3">
    <source>
        <dbReference type="ARBA" id="ARBA00022840"/>
    </source>
</evidence>
<dbReference type="OrthoDB" id="5945851at2"/>
<name>A0A2S7UQQ8_9GAMM</name>
<proteinExistence type="predicted"/>
<evidence type="ECO:0000256" key="1">
    <source>
        <dbReference type="ARBA" id="ARBA00022448"/>
    </source>
</evidence>
<keyword evidence="6" id="KW-1185">Reference proteome</keyword>
<dbReference type="PANTHER" id="PTHR42939:SF1">
    <property type="entry name" value="ABC TRANSPORTER ATP-BINDING PROTEIN ALBC-RELATED"/>
    <property type="match status" value="1"/>
</dbReference>
<dbReference type="Proteomes" id="UP000239007">
    <property type="component" value="Unassembled WGS sequence"/>
</dbReference>
<dbReference type="Pfam" id="PF00005">
    <property type="entry name" value="ABC_tran"/>
    <property type="match status" value="1"/>
</dbReference>
<dbReference type="PANTHER" id="PTHR42939">
    <property type="entry name" value="ABC TRANSPORTER ATP-BINDING PROTEIN ALBC-RELATED"/>
    <property type="match status" value="1"/>
</dbReference>
<dbReference type="InterPro" id="IPR003593">
    <property type="entry name" value="AAA+_ATPase"/>
</dbReference>
<feature type="domain" description="ABC transporter" evidence="4">
    <location>
        <begin position="2"/>
        <end position="186"/>
    </location>
</feature>
<protein>
    <recommendedName>
        <fullName evidence="4">ABC transporter domain-containing protein</fullName>
    </recommendedName>
</protein>
<dbReference type="PROSITE" id="PS50893">
    <property type="entry name" value="ABC_TRANSPORTER_2"/>
    <property type="match status" value="1"/>
</dbReference>
<keyword evidence="1" id="KW-0813">Transport</keyword>
<evidence type="ECO:0000313" key="6">
    <source>
        <dbReference type="Proteomes" id="UP000239007"/>
    </source>
</evidence>
<evidence type="ECO:0000259" key="4">
    <source>
        <dbReference type="PROSITE" id="PS50893"/>
    </source>
</evidence>